<feature type="transmembrane region" description="Helical" evidence="1">
    <location>
        <begin position="20"/>
        <end position="42"/>
    </location>
</feature>
<evidence type="ECO:0000313" key="2">
    <source>
        <dbReference type="EMBL" id="KAJ03088.1"/>
    </source>
</evidence>
<keyword evidence="3" id="KW-1185">Reference proteome</keyword>
<accession>A0A061STU1</accession>
<keyword evidence="1" id="KW-1133">Transmembrane helix</keyword>
<reference evidence="2 3" key="1">
    <citation type="journal article" date="2014" name="Genome Announc.">
        <title>Draft Genome Sequences of Two Isolates of the Roseobacter Group, Sulfitobacter sp. Strains 3SOLIMAR09 and 1FIGIMAR09, from Harbors of Mallorca Island (Mediterranean Sea).</title>
        <authorList>
            <person name="Mas-Llado M."/>
            <person name="Pina-Villalonga J.M."/>
            <person name="Brunet-Galmes I."/>
            <person name="Nogales B."/>
            <person name="Bosch R."/>
        </authorList>
    </citation>
    <scope>NUCLEOTIDE SEQUENCE [LARGE SCALE GENOMIC DNA]</scope>
    <source>
        <strain evidence="2 3">1FIGIMAR09</strain>
    </source>
</reference>
<feature type="transmembrane region" description="Helical" evidence="1">
    <location>
        <begin position="54"/>
        <end position="76"/>
    </location>
</feature>
<proteinExistence type="predicted"/>
<keyword evidence="1" id="KW-0812">Transmembrane</keyword>
<organism evidence="2 3">
    <name type="scientific">Sulfitobacter mediterraneus</name>
    <dbReference type="NCBI Taxonomy" id="83219"/>
    <lineage>
        <taxon>Bacteria</taxon>
        <taxon>Pseudomonadati</taxon>
        <taxon>Pseudomonadota</taxon>
        <taxon>Alphaproteobacteria</taxon>
        <taxon>Rhodobacterales</taxon>
        <taxon>Roseobacteraceae</taxon>
        <taxon>Sulfitobacter</taxon>
    </lineage>
</organism>
<dbReference type="AlphaFoldDB" id="A0A061STU1"/>
<dbReference type="Proteomes" id="UP000027337">
    <property type="component" value="Unassembled WGS sequence"/>
</dbReference>
<evidence type="ECO:0000256" key="1">
    <source>
        <dbReference type="SAM" id="Phobius"/>
    </source>
</evidence>
<keyword evidence="1" id="KW-0472">Membrane</keyword>
<dbReference type="EMBL" id="JEMU01000008">
    <property type="protein sequence ID" value="KAJ03088.1"/>
    <property type="molecule type" value="Genomic_DNA"/>
</dbReference>
<evidence type="ECO:0000313" key="3">
    <source>
        <dbReference type="Proteomes" id="UP000027337"/>
    </source>
</evidence>
<comment type="caution">
    <text evidence="2">The sequence shown here is derived from an EMBL/GenBank/DDBJ whole genome shotgun (WGS) entry which is preliminary data.</text>
</comment>
<sequence length="81" mass="8674">MANRHHRLQNQQDETMRGFIIFCLVIGTLVAAGWSALSFLSYGLRAGTMADDLATGRIMAGAAGAQLIVLTIVASLKKKDP</sequence>
<protein>
    <submittedName>
        <fullName evidence="2">Uncharacterized protein</fullName>
    </submittedName>
</protein>
<gene>
    <name evidence="2" type="ORF">PM02_11025</name>
</gene>
<name>A0A061STU1_9RHOB</name>
<dbReference type="STRING" id="83219.PM02_11025"/>